<protein>
    <submittedName>
        <fullName evidence="2">Uncharacterized protein</fullName>
    </submittedName>
</protein>
<feature type="region of interest" description="Disordered" evidence="1">
    <location>
        <begin position="1"/>
        <end position="41"/>
    </location>
</feature>
<feature type="compositionally biased region" description="Polar residues" evidence="1">
    <location>
        <begin position="1"/>
        <end position="21"/>
    </location>
</feature>
<keyword evidence="3" id="KW-1185">Reference proteome</keyword>
<name>F6HFS6_VITVI</name>
<dbReference type="InParanoid" id="F6HFS6"/>
<sequence>MPILGSSSSHALASCPNTAASLQDPGKAAGNNNGAAATAGN</sequence>
<feature type="compositionally biased region" description="Low complexity" evidence="1">
    <location>
        <begin position="26"/>
        <end position="41"/>
    </location>
</feature>
<dbReference type="HOGENOM" id="CLU_3280581_0_0_1"/>
<proteinExistence type="predicted"/>
<dbReference type="Proteomes" id="UP000009183">
    <property type="component" value="Chromosome 1"/>
</dbReference>
<dbReference type="EMBL" id="FN595752">
    <property type="protein sequence ID" value="CCB51007.1"/>
    <property type="molecule type" value="Genomic_DNA"/>
</dbReference>
<dbReference type="PaxDb" id="29760-VIT_01s0011g01840.t01"/>
<evidence type="ECO:0000256" key="1">
    <source>
        <dbReference type="SAM" id="MobiDB-lite"/>
    </source>
</evidence>
<organism evidence="2 3">
    <name type="scientific">Vitis vinifera</name>
    <name type="common">Grape</name>
    <dbReference type="NCBI Taxonomy" id="29760"/>
    <lineage>
        <taxon>Eukaryota</taxon>
        <taxon>Viridiplantae</taxon>
        <taxon>Streptophyta</taxon>
        <taxon>Embryophyta</taxon>
        <taxon>Tracheophyta</taxon>
        <taxon>Spermatophyta</taxon>
        <taxon>Magnoliopsida</taxon>
        <taxon>eudicotyledons</taxon>
        <taxon>Gunneridae</taxon>
        <taxon>Pentapetalae</taxon>
        <taxon>rosids</taxon>
        <taxon>Vitales</taxon>
        <taxon>Vitaceae</taxon>
        <taxon>Viteae</taxon>
        <taxon>Vitis</taxon>
    </lineage>
</organism>
<gene>
    <name evidence="2" type="ordered locus">VIT_01s0011g01840</name>
</gene>
<dbReference type="AlphaFoldDB" id="F6HFS6"/>
<evidence type="ECO:0000313" key="2">
    <source>
        <dbReference type="EMBL" id="CCB51007.1"/>
    </source>
</evidence>
<accession>F6HFS6</accession>
<reference evidence="3" key="1">
    <citation type="journal article" date="2007" name="Nature">
        <title>The grapevine genome sequence suggests ancestral hexaploidization in major angiosperm phyla.</title>
        <authorList>
            <consortium name="The French-Italian Public Consortium for Grapevine Genome Characterization."/>
            <person name="Jaillon O."/>
            <person name="Aury J.-M."/>
            <person name="Noel B."/>
            <person name="Policriti A."/>
            <person name="Clepet C."/>
            <person name="Casagrande A."/>
            <person name="Choisne N."/>
            <person name="Aubourg S."/>
            <person name="Vitulo N."/>
            <person name="Jubin C."/>
            <person name="Vezzi A."/>
            <person name="Legeai F."/>
            <person name="Hugueney P."/>
            <person name="Dasilva C."/>
            <person name="Horner D."/>
            <person name="Mica E."/>
            <person name="Jublot D."/>
            <person name="Poulain J."/>
            <person name="Bruyere C."/>
            <person name="Billault A."/>
            <person name="Segurens B."/>
            <person name="Gouyvenoux M."/>
            <person name="Ugarte E."/>
            <person name="Cattonaro F."/>
            <person name="Anthouard V."/>
            <person name="Vico V."/>
            <person name="Del Fabbro C."/>
            <person name="Alaux M."/>
            <person name="Di Gaspero G."/>
            <person name="Dumas V."/>
            <person name="Felice N."/>
            <person name="Paillard S."/>
            <person name="Juman I."/>
            <person name="Moroldo M."/>
            <person name="Scalabrin S."/>
            <person name="Canaguier A."/>
            <person name="Le Clainche I."/>
            <person name="Malacrida G."/>
            <person name="Durand E."/>
            <person name="Pesole G."/>
            <person name="Laucou V."/>
            <person name="Chatelet P."/>
            <person name="Merdinoglu D."/>
            <person name="Delledonne M."/>
            <person name="Pezzotti M."/>
            <person name="Lecharny A."/>
            <person name="Scarpelli C."/>
            <person name="Artiguenave F."/>
            <person name="Pe M.E."/>
            <person name="Valle G."/>
            <person name="Morgante M."/>
            <person name="Caboche M."/>
            <person name="Adam-Blondon A.-F."/>
            <person name="Weissenbach J."/>
            <person name="Quetier F."/>
            <person name="Wincker P."/>
        </authorList>
    </citation>
    <scope>NUCLEOTIDE SEQUENCE [LARGE SCALE GENOMIC DNA]</scope>
    <source>
        <strain evidence="3">cv. Pinot noir / PN40024</strain>
    </source>
</reference>
<evidence type="ECO:0000313" key="3">
    <source>
        <dbReference type="Proteomes" id="UP000009183"/>
    </source>
</evidence>